<evidence type="ECO:0000313" key="2">
    <source>
        <dbReference type="EMBL" id="KKN67146.1"/>
    </source>
</evidence>
<evidence type="ECO:0000256" key="1">
    <source>
        <dbReference type="SAM" id="Phobius"/>
    </source>
</evidence>
<reference evidence="2" key="1">
    <citation type="journal article" date="2015" name="Nature">
        <title>Complex archaea that bridge the gap between prokaryotes and eukaryotes.</title>
        <authorList>
            <person name="Spang A."/>
            <person name="Saw J.H."/>
            <person name="Jorgensen S.L."/>
            <person name="Zaremba-Niedzwiedzka K."/>
            <person name="Martijn J."/>
            <person name="Lind A.E."/>
            <person name="van Eijk R."/>
            <person name="Schleper C."/>
            <person name="Guy L."/>
            <person name="Ettema T.J."/>
        </authorList>
    </citation>
    <scope>NUCLEOTIDE SEQUENCE</scope>
</reference>
<accession>A0A0F9V0U7</accession>
<dbReference type="AlphaFoldDB" id="A0A0F9V0U7"/>
<keyword evidence="1" id="KW-1133">Transmembrane helix</keyword>
<proteinExistence type="predicted"/>
<keyword evidence="1" id="KW-0472">Membrane</keyword>
<feature type="transmembrane region" description="Helical" evidence="1">
    <location>
        <begin position="12"/>
        <end position="31"/>
    </location>
</feature>
<keyword evidence="1" id="KW-0812">Transmembrane</keyword>
<organism evidence="2">
    <name type="scientific">marine sediment metagenome</name>
    <dbReference type="NCBI Taxonomy" id="412755"/>
    <lineage>
        <taxon>unclassified sequences</taxon>
        <taxon>metagenomes</taxon>
        <taxon>ecological metagenomes</taxon>
    </lineage>
</organism>
<sequence length="93" mass="10368">MDAKLTRKTVEIILFIFFIAFAIFYAGIYIGNGYGINTGKIFAADTFCSEIGYDQGTISNGYYHCQAYDPLRCKEIADPFYTGGVMVSRCDNS</sequence>
<dbReference type="EMBL" id="LAZR01000483">
    <property type="protein sequence ID" value="KKN67146.1"/>
    <property type="molecule type" value="Genomic_DNA"/>
</dbReference>
<name>A0A0F9V0U7_9ZZZZ</name>
<protein>
    <submittedName>
        <fullName evidence="2">Uncharacterized protein</fullName>
    </submittedName>
</protein>
<gene>
    <name evidence="2" type="ORF">LCGC14_0464930</name>
</gene>
<comment type="caution">
    <text evidence="2">The sequence shown here is derived from an EMBL/GenBank/DDBJ whole genome shotgun (WGS) entry which is preliminary data.</text>
</comment>